<dbReference type="Proteomes" id="UP000186817">
    <property type="component" value="Unassembled WGS sequence"/>
</dbReference>
<gene>
    <name evidence="2" type="ORF">AK812_SmicGene37176</name>
</gene>
<dbReference type="InterPro" id="IPR043129">
    <property type="entry name" value="ATPase_NBD"/>
</dbReference>
<comment type="catalytic activity">
    <reaction evidence="1">
        <text>ATP + H2O = ADP + phosphate + H(+)</text>
        <dbReference type="Rhea" id="RHEA:13065"/>
        <dbReference type="ChEBI" id="CHEBI:15377"/>
        <dbReference type="ChEBI" id="CHEBI:15378"/>
        <dbReference type="ChEBI" id="CHEBI:30616"/>
        <dbReference type="ChEBI" id="CHEBI:43474"/>
        <dbReference type="ChEBI" id="CHEBI:456216"/>
    </reaction>
</comment>
<evidence type="ECO:0000256" key="1">
    <source>
        <dbReference type="ARBA" id="ARBA00049360"/>
    </source>
</evidence>
<dbReference type="PANTHER" id="PTHR11937">
    <property type="entry name" value="ACTIN"/>
    <property type="match status" value="1"/>
</dbReference>
<reference evidence="2 3" key="1">
    <citation type="submission" date="2016-02" db="EMBL/GenBank/DDBJ databases">
        <title>Genome analysis of coral dinoflagellate symbionts highlights evolutionary adaptations to a symbiotic lifestyle.</title>
        <authorList>
            <person name="Aranda M."/>
            <person name="Li Y."/>
            <person name="Liew Y.J."/>
            <person name="Baumgarten S."/>
            <person name="Simakov O."/>
            <person name="Wilson M."/>
            <person name="Piel J."/>
            <person name="Ashoor H."/>
            <person name="Bougouffa S."/>
            <person name="Bajic V.B."/>
            <person name="Ryu T."/>
            <person name="Ravasi T."/>
            <person name="Bayer T."/>
            <person name="Micklem G."/>
            <person name="Kim H."/>
            <person name="Bhak J."/>
            <person name="Lajeunesse T.C."/>
            <person name="Voolstra C.R."/>
        </authorList>
    </citation>
    <scope>NUCLEOTIDE SEQUENCE [LARGE SCALE GENOMIC DNA]</scope>
    <source>
        <strain evidence="2 3">CCMP2467</strain>
    </source>
</reference>
<evidence type="ECO:0000313" key="2">
    <source>
        <dbReference type="EMBL" id="OLP82184.1"/>
    </source>
</evidence>
<name>A0A1Q9CGY0_SYMMI</name>
<keyword evidence="3" id="KW-1185">Reference proteome</keyword>
<proteinExistence type="predicted"/>
<dbReference type="AlphaFoldDB" id="A0A1Q9CGY0"/>
<dbReference type="PRINTS" id="PR00190">
    <property type="entry name" value="ACTIN"/>
</dbReference>
<comment type="caution">
    <text evidence="2">The sequence shown here is derived from an EMBL/GenBank/DDBJ whole genome shotgun (WGS) entry which is preliminary data.</text>
</comment>
<evidence type="ECO:0000313" key="3">
    <source>
        <dbReference type="Proteomes" id="UP000186817"/>
    </source>
</evidence>
<dbReference type="OrthoDB" id="1728383at2759"/>
<protein>
    <submittedName>
        <fullName evidence="2">Actin-1</fullName>
    </submittedName>
</protein>
<organism evidence="2 3">
    <name type="scientific">Symbiodinium microadriaticum</name>
    <name type="common">Dinoflagellate</name>
    <name type="synonym">Zooxanthella microadriatica</name>
    <dbReference type="NCBI Taxonomy" id="2951"/>
    <lineage>
        <taxon>Eukaryota</taxon>
        <taxon>Sar</taxon>
        <taxon>Alveolata</taxon>
        <taxon>Dinophyceae</taxon>
        <taxon>Suessiales</taxon>
        <taxon>Symbiodiniaceae</taxon>
        <taxon>Symbiodinium</taxon>
    </lineage>
</organism>
<sequence>MRPKVPLNPKNNRERLTQVIFESFSVPAMYLAQQAVLTLYSSGRTTGVPHPVVVILSASLFRKDFMGGLGVYLRF</sequence>
<dbReference type="InterPro" id="IPR004000">
    <property type="entry name" value="Actin"/>
</dbReference>
<dbReference type="SUPFAM" id="SSF53067">
    <property type="entry name" value="Actin-like ATPase domain"/>
    <property type="match status" value="1"/>
</dbReference>
<dbReference type="Gene3D" id="3.30.420.40">
    <property type="match status" value="1"/>
</dbReference>
<accession>A0A1Q9CGY0</accession>
<dbReference type="Pfam" id="PF00022">
    <property type="entry name" value="Actin"/>
    <property type="match status" value="1"/>
</dbReference>
<dbReference type="EMBL" id="LSRX01001216">
    <property type="protein sequence ID" value="OLP82184.1"/>
    <property type="molecule type" value="Genomic_DNA"/>
</dbReference>